<dbReference type="FunFam" id="1.10.10.10:FF:000001">
    <property type="entry name" value="LysR family transcriptional regulator"/>
    <property type="match status" value="1"/>
</dbReference>
<gene>
    <name evidence="6" type="ORF">EF294_11880</name>
</gene>
<evidence type="ECO:0000313" key="6">
    <source>
        <dbReference type="EMBL" id="RPA59933.1"/>
    </source>
</evidence>
<sequence>MDLHLATYFVAVIDHGGITKAAHALYISQPSLSQAIRTLERRLGVTLFDRSGRRLALTDAGRRVEVAARRILADVERAKLKVAAVRELRSGRVDIVTDAAFAIDPLVTMVRAFRERHDAVVVRVHAADGPSGVLAALRRGDAEIGVIDSGADHASLVSIPLGAQELVLAASPGLLGAGVVTESGTVPRAAVRDLPLLVNLSDQATATLLADVIADDARNVVVDCAHSSAIWDLVDRGVGVTVVPRPVAAEQLSGAEVVGVAPPLLRDYGLVLRSGQPSPAAVAFVAVARRISGAPAPPADVVPDVATIAHDGAW</sequence>
<dbReference type="PANTHER" id="PTHR30126">
    <property type="entry name" value="HTH-TYPE TRANSCRIPTIONAL REGULATOR"/>
    <property type="match status" value="1"/>
</dbReference>
<dbReference type="PRINTS" id="PR00039">
    <property type="entry name" value="HTHLYSR"/>
</dbReference>
<dbReference type="InterPro" id="IPR000847">
    <property type="entry name" value="LysR_HTH_N"/>
</dbReference>
<dbReference type="EMBL" id="RKMH01000008">
    <property type="protein sequence ID" value="RPA59933.1"/>
    <property type="molecule type" value="Genomic_DNA"/>
</dbReference>
<dbReference type="SUPFAM" id="SSF46785">
    <property type="entry name" value="Winged helix' DNA-binding domain"/>
    <property type="match status" value="1"/>
</dbReference>
<evidence type="ECO:0000256" key="1">
    <source>
        <dbReference type="ARBA" id="ARBA00009437"/>
    </source>
</evidence>
<evidence type="ECO:0000256" key="3">
    <source>
        <dbReference type="ARBA" id="ARBA00023125"/>
    </source>
</evidence>
<dbReference type="OrthoDB" id="3181812at2"/>
<dbReference type="InterPro" id="IPR036390">
    <property type="entry name" value="WH_DNA-bd_sf"/>
</dbReference>
<evidence type="ECO:0000259" key="5">
    <source>
        <dbReference type="PROSITE" id="PS50931"/>
    </source>
</evidence>
<dbReference type="GO" id="GO:0003700">
    <property type="term" value="F:DNA-binding transcription factor activity"/>
    <property type="evidence" value="ECO:0007669"/>
    <property type="project" value="InterPro"/>
</dbReference>
<dbReference type="Proteomes" id="UP000267536">
    <property type="component" value="Unassembled WGS sequence"/>
</dbReference>
<keyword evidence="4" id="KW-0804">Transcription</keyword>
<accession>A0A3N4GAW5</accession>
<name>A0A3N4GAW5_9ACTN</name>
<dbReference type="Pfam" id="PF00126">
    <property type="entry name" value="HTH_1"/>
    <property type="match status" value="1"/>
</dbReference>
<dbReference type="PROSITE" id="PS50931">
    <property type="entry name" value="HTH_LYSR"/>
    <property type="match status" value="1"/>
</dbReference>
<dbReference type="SUPFAM" id="SSF53850">
    <property type="entry name" value="Periplasmic binding protein-like II"/>
    <property type="match status" value="1"/>
</dbReference>
<dbReference type="CDD" id="cd05466">
    <property type="entry name" value="PBP2_LTTR_substrate"/>
    <property type="match status" value="1"/>
</dbReference>
<organism evidence="6 7">
    <name type="scientific">Gordonia oryzae</name>
    <dbReference type="NCBI Taxonomy" id="2487349"/>
    <lineage>
        <taxon>Bacteria</taxon>
        <taxon>Bacillati</taxon>
        <taxon>Actinomycetota</taxon>
        <taxon>Actinomycetes</taxon>
        <taxon>Mycobacteriales</taxon>
        <taxon>Gordoniaceae</taxon>
        <taxon>Gordonia</taxon>
    </lineage>
</organism>
<dbReference type="Gene3D" id="1.10.10.10">
    <property type="entry name" value="Winged helix-like DNA-binding domain superfamily/Winged helix DNA-binding domain"/>
    <property type="match status" value="1"/>
</dbReference>
<dbReference type="Gene3D" id="3.40.190.290">
    <property type="match status" value="1"/>
</dbReference>
<dbReference type="InterPro" id="IPR005119">
    <property type="entry name" value="LysR_subst-bd"/>
</dbReference>
<dbReference type="RefSeq" id="WP_123929877.1">
    <property type="nucleotide sequence ID" value="NZ_JBPSDP010000007.1"/>
</dbReference>
<feature type="domain" description="HTH lysR-type" evidence="5">
    <location>
        <begin position="1"/>
        <end position="58"/>
    </location>
</feature>
<evidence type="ECO:0000256" key="2">
    <source>
        <dbReference type="ARBA" id="ARBA00023015"/>
    </source>
</evidence>
<dbReference type="InterPro" id="IPR036388">
    <property type="entry name" value="WH-like_DNA-bd_sf"/>
</dbReference>
<proteinExistence type="inferred from homology"/>
<dbReference type="AlphaFoldDB" id="A0A3N4GAW5"/>
<protein>
    <submittedName>
        <fullName evidence="6">LysR family transcriptional regulator</fullName>
    </submittedName>
</protein>
<comment type="similarity">
    <text evidence="1">Belongs to the LysR transcriptional regulatory family.</text>
</comment>
<keyword evidence="7" id="KW-1185">Reference proteome</keyword>
<evidence type="ECO:0000256" key="4">
    <source>
        <dbReference type="ARBA" id="ARBA00023163"/>
    </source>
</evidence>
<dbReference type="Pfam" id="PF03466">
    <property type="entry name" value="LysR_substrate"/>
    <property type="match status" value="1"/>
</dbReference>
<reference evidence="6 7" key="1">
    <citation type="submission" date="2018-11" db="EMBL/GenBank/DDBJ databases">
        <title>Draft genome sequence of Gordonia sp. RS15-1S isolated from rice stems.</title>
        <authorList>
            <person name="Muangham S."/>
        </authorList>
    </citation>
    <scope>NUCLEOTIDE SEQUENCE [LARGE SCALE GENOMIC DNA]</scope>
    <source>
        <strain evidence="6 7">RS15-1S</strain>
    </source>
</reference>
<dbReference type="PANTHER" id="PTHR30126:SF39">
    <property type="entry name" value="HTH-TYPE TRANSCRIPTIONAL REGULATOR CYSL"/>
    <property type="match status" value="1"/>
</dbReference>
<comment type="caution">
    <text evidence="6">The sequence shown here is derived from an EMBL/GenBank/DDBJ whole genome shotgun (WGS) entry which is preliminary data.</text>
</comment>
<evidence type="ECO:0000313" key="7">
    <source>
        <dbReference type="Proteomes" id="UP000267536"/>
    </source>
</evidence>
<keyword evidence="2" id="KW-0805">Transcription regulation</keyword>
<dbReference type="GO" id="GO:0000976">
    <property type="term" value="F:transcription cis-regulatory region binding"/>
    <property type="evidence" value="ECO:0007669"/>
    <property type="project" value="TreeGrafter"/>
</dbReference>
<keyword evidence="3" id="KW-0238">DNA-binding</keyword>